<sequence>MTRDTDSPDIVTLLSKCIVYLDALIRETKDPAYNLKDFPSEQEIRDVRQELNQWGITYGANRSISSTLSLDYKFRKHDYTRSTLQSQLGHLVEDLEGLQKLYKGESYQGEAKVLNMPSSMVRDAGDSAAKIVDQVRASFNDLIREAERRRDMIGWPKSSIVRSLEFRFDDWARLSGVGSRPGTFEDSFDDKYLLMRIKTELSSFNIEVETLLMDFRQGPDNVDGPQAMDTAEAIERRLGYLKQLTNAAR</sequence>
<dbReference type="Proteomes" id="UP000537989">
    <property type="component" value="Unassembled WGS sequence"/>
</dbReference>
<comment type="caution">
    <text evidence="1">The sequence shown here is derived from an EMBL/GenBank/DDBJ whole genome shotgun (WGS) entry which is preliminary data.</text>
</comment>
<name>A0AAN6CB33_FUSAU</name>
<gene>
    <name evidence="1" type="ORF">FAUST_370</name>
</gene>
<organism evidence="1 2">
    <name type="scientific">Fusarium austroamericanum</name>
    <dbReference type="NCBI Taxonomy" id="282268"/>
    <lineage>
        <taxon>Eukaryota</taxon>
        <taxon>Fungi</taxon>
        <taxon>Dikarya</taxon>
        <taxon>Ascomycota</taxon>
        <taxon>Pezizomycotina</taxon>
        <taxon>Sordariomycetes</taxon>
        <taxon>Hypocreomycetidae</taxon>
        <taxon>Hypocreales</taxon>
        <taxon>Nectriaceae</taxon>
        <taxon>Fusarium</taxon>
    </lineage>
</organism>
<reference evidence="1 2" key="1">
    <citation type="submission" date="2020-02" db="EMBL/GenBank/DDBJ databases">
        <title>Identification and distribution of gene clusters putatively required for synthesis of sphingolipid metabolism inhibitors in phylogenetically diverse species of the filamentous fungus Fusarium.</title>
        <authorList>
            <person name="Kim H.-S."/>
            <person name="Busman M."/>
            <person name="Brown D.W."/>
            <person name="Divon H."/>
            <person name="Uhlig S."/>
            <person name="Proctor R.H."/>
        </authorList>
    </citation>
    <scope>NUCLEOTIDE SEQUENCE [LARGE SCALE GENOMIC DNA]</scope>
    <source>
        <strain evidence="1 2">NRRL 2903</strain>
    </source>
</reference>
<evidence type="ECO:0000313" key="1">
    <source>
        <dbReference type="EMBL" id="KAF5248187.1"/>
    </source>
</evidence>
<proteinExistence type="predicted"/>
<protein>
    <submittedName>
        <fullName evidence="1">Uncharacterized protein</fullName>
    </submittedName>
</protein>
<dbReference type="AlphaFoldDB" id="A0AAN6CB33"/>
<accession>A0AAN6CB33</accession>
<keyword evidence="2" id="KW-1185">Reference proteome</keyword>
<evidence type="ECO:0000313" key="2">
    <source>
        <dbReference type="Proteomes" id="UP000537989"/>
    </source>
</evidence>
<dbReference type="EMBL" id="JAAMOD010000009">
    <property type="protein sequence ID" value="KAF5248187.1"/>
    <property type="molecule type" value="Genomic_DNA"/>
</dbReference>